<protein>
    <submittedName>
        <fullName evidence="1">DNA polymerase III subunit delta</fullName>
    </submittedName>
</protein>
<dbReference type="PANTHER" id="PTHR11669:SF8">
    <property type="entry name" value="DNA POLYMERASE III SUBUNIT DELTA"/>
    <property type="match status" value="1"/>
</dbReference>
<dbReference type="GO" id="GO:0006261">
    <property type="term" value="P:DNA-templated DNA replication"/>
    <property type="evidence" value="ECO:0007669"/>
    <property type="project" value="TreeGrafter"/>
</dbReference>
<sequence>MLPDFATTAQQTYPTQMAHFNELLKNGQLSHLYLFVGSSQSTRLAFSRYLAWQVVGATDRNALRINENEHPDVHLVAPKEEGATLKVAQVRDLTPEFVTTTLESPKKVFILDAVETMTASAANSLLKFIEEPAGPQLILLLTNNLQDVLPTIQSRAQIVHLNPEISLVDANGIDDNWQKNTQMLLFKWFELMMQRKIEAFAYVQTTLISQITTDLQQKMFMKWLRQLARDMVIYCATADENLMFPSLIGFYKTLAKHYHVRQLVHAAEAIFADDKLRKINISLQARLEKMALEVTIALGE</sequence>
<dbReference type="InterPro" id="IPR050238">
    <property type="entry name" value="DNA_Rep/Repair_Clamp_Loader"/>
</dbReference>
<dbReference type="PANTHER" id="PTHR11669">
    <property type="entry name" value="REPLICATION FACTOR C / DNA POLYMERASE III GAMMA-TAU SUBUNIT"/>
    <property type="match status" value="1"/>
</dbReference>
<gene>
    <name evidence="1" type="ORF">BMR96_04000</name>
</gene>
<organism evidence="1 2">
    <name type="scientific">Leuconostoc pseudomesenteroides</name>
    <dbReference type="NCBI Taxonomy" id="33968"/>
    <lineage>
        <taxon>Bacteria</taxon>
        <taxon>Bacillati</taxon>
        <taxon>Bacillota</taxon>
        <taxon>Bacilli</taxon>
        <taxon>Lactobacillales</taxon>
        <taxon>Lactobacillaceae</taxon>
        <taxon>Leuconostoc</taxon>
    </lineage>
</organism>
<dbReference type="Pfam" id="PF13177">
    <property type="entry name" value="DNA_pol3_delta2"/>
    <property type="match status" value="1"/>
</dbReference>
<dbReference type="EMBL" id="MPLS01000009">
    <property type="protein sequence ID" value="ORI98105.1"/>
    <property type="molecule type" value="Genomic_DNA"/>
</dbReference>
<dbReference type="SUPFAM" id="SSF52540">
    <property type="entry name" value="P-loop containing nucleoside triphosphate hydrolases"/>
    <property type="match status" value="1"/>
</dbReference>
<name>A0A1X0VEF2_LEUPS</name>
<dbReference type="InterPro" id="IPR027417">
    <property type="entry name" value="P-loop_NTPase"/>
</dbReference>
<evidence type="ECO:0000313" key="2">
    <source>
        <dbReference type="Proteomes" id="UP000192288"/>
    </source>
</evidence>
<dbReference type="Proteomes" id="UP000192288">
    <property type="component" value="Unassembled WGS sequence"/>
</dbReference>
<dbReference type="eggNOG" id="COG0470">
    <property type="taxonomic scope" value="Bacteria"/>
</dbReference>
<evidence type="ECO:0000313" key="1">
    <source>
        <dbReference type="EMBL" id="ORI98105.1"/>
    </source>
</evidence>
<accession>A0A1X0VEF2</accession>
<dbReference type="RefSeq" id="WP_004912733.1">
    <property type="nucleotide sequence ID" value="NZ_MPLS01000009.1"/>
</dbReference>
<dbReference type="Gene3D" id="3.40.50.300">
    <property type="entry name" value="P-loop containing nucleotide triphosphate hydrolases"/>
    <property type="match status" value="1"/>
</dbReference>
<comment type="caution">
    <text evidence="1">The sequence shown here is derived from an EMBL/GenBank/DDBJ whole genome shotgun (WGS) entry which is preliminary data.</text>
</comment>
<proteinExistence type="predicted"/>
<reference evidence="1 2" key="1">
    <citation type="journal article" date="2017" name="Front. Microbiol.">
        <title>Genomic Characterization of Dairy Associated Leuconostoc Species and Diversity of Leuconostocs in Undefined Mixed Mesophilic Starter Cultures.</title>
        <authorList>
            <person name="Frantzen C.A."/>
            <person name="Kot W."/>
            <person name="Pedersen T.B."/>
            <person name="Ardo Y.M."/>
            <person name="Broadbent J.R."/>
            <person name="Neve H."/>
            <person name="Hansen L.H."/>
            <person name="Dal Bello F."/>
            <person name="Ostlie H.M."/>
            <person name="Kleppen H.P."/>
            <person name="Vogensen F.K."/>
            <person name="Holo H."/>
        </authorList>
    </citation>
    <scope>NUCLEOTIDE SEQUENCE [LARGE SCALE GENOMIC DNA]</scope>
    <source>
        <strain evidence="1 2">LMGCF08</strain>
    </source>
</reference>
<dbReference type="STRING" id="33968.BMS77_01810"/>
<dbReference type="AlphaFoldDB" id="A0A1X0VEF2"/>